<evidence type="ECO:0000313" key="1">
    <source>
        <dbReference type="EMBL" id="MDG9786760.1"/>
    </source>
</evidence>
<proteinExistence type="predicted"/>
<gene>
    <name evidence="1" type="ORF">N7566_07110</name>
</gene>
<dbReference type="RefSeq" id="WP_279662025.1">
    <property type="nucleotide sequence ID" value="NZ_JAOECG010000006.1"/>
</dbReference>
<dbReference type="EMBL" id="JAOECG010000006">
    <property type="protein sequence ID" value="MDG9786760.1"/>
    <property type="molecule type" value="Genomic_DNA"/>
</dbReference>
<reference evidence="1" key="1">
    <citation type="submission" date="2022-09" db="EMBL/GenBank/DDBJ databases">
        <title>Intensive care unit water sources are persistently colonized with multi-drug resistant bacteria and are the site of extensive horizontal gene transfer of antibiotic resistance genes.</title>
        <authorList>
            <person name="Diorio-Toth L."/>
        </authorList>
    </citation>
    <scope>NUCLEOTIDE SEQUENCE</scope>
    <source>
        <strain evidence="1">GD04065</strain>
    </source>
</reference>
<name>A0AAW6RQL5_ACIJO</name>
<accession>A0AAW6RQL5</accession>
<evidence type="ECO:0000313" key="2">
    <source>
        <dbReference type="Proteomes" id="UP001157887"/>
    </source>
</evidence>
<organism evidence="1 2">
    <name type="scientific">Acinetobacter johnsonii</name>
    <dbReference type="NCBI Taxonomy" id="40214"/>
    <lineage>
        <taxon>Bacteria</taxon>
        <taxon>Pseudomonadati</taxon>
        <taxon>Pseudomonadota</taxon>
        <taxon>Gammaproteobacteria</taxon>
        <taxon>Moraxellales</taxon>
        <taxon>Moraxellaceae</taxon>
        <taxon>Acinetobacter</taxon>
    </lineage>
</organism>
<evidence type="ECO:0008006" key="3">
    <source>
        <dbReference type="Google" id="ProtNLM"/>
    </source>
</evidence>
<comment type="caution">
    <text evidence="1">The sequence shown here is derived from an EMBL/GenBank/DDBJ whole genome shotgun (WGS) entry which is preliminary data.</text>
</comment>
<protein>
    <recommendedName>
        <fullName evidence="3">SGNH/GDSL hydrolase family protein</fullName>
    </recommendedName>
</protein>
<dbReference type="Proteomes" id="UP001157887">
    <property type="component" value="Unassembled WGS sequence"/>
</dbReference>
<dbReference type="AlphaFoldDB" id="A0AAW6RQL5"/>
<sequence length="543" mass="59345">MPLPNILEFIGTNISQRKFQEAQEKLLNYLGIEVSTKAELSSAISSVNSEIATKSDKTYVDTALAGFTNGAAKFYSTLAEANADIANIGVKNPVNIGEIANGGTWYKETVGSTSLTKSPYDALTQAKAYSDEKLVLKTVDGYEIVATTQDGVQLFATKKGLLDFSPSESVIDVIKTSLDLKVYVDNSEALKDTEIVAITQDGVQLFATKKGLLDFNPTPELKNEIGSGSSLVKPISKIMTSGSSLTAKQGEMTTALDRFTLPETVPYQLISVWEAIQICTGKEVFNNAVGGQNVFQNAYRQGGRTLKVSVQNNTLPANGSVSLTGWGSFDPLTNQGFQQLDVKILGIPCLLKREKDASNVTIGFSLTRLEPGDPVTIPENTGLVFDIAVKHQNWIQIIEPLQNTEVYPSYAQNFDTVKCALDMVTYISKVEKLSEARFLMLNNTPNTGIPLGVQGRVNFDNRNAMLKEYFGDRCVDVCSYITKQAIYDAVHLGYLSSVTSDDLDDMQKGLAPRRLMHDGIHYNALGAYLIGRYVSFFIQAKGW</sequence>